<reference evidence="2 3" key="1">
    <citation type="submission" date="2018-06" db="EMBL/GenBank/DDBJ databases">
        <title>NTM in soil in Japan.</title>
        <authorList>
            <person name="Ohya K."/>
        </authorList>
    </citation>
    <scope>NUCLEOTIDE SEQUENCE [LARGE SCALE GENOMIC DNA]</scope>
    <source>
        <strain evidence="2 3">GF28</strain>
    </source>
</reference>
<proteinExistence type="predicted"/>
<protein>
    <submittedName>
        <fullName evidence="2">Phage portal protein</fullName>
    </submittedName>
</protein>
<dbReference type="NCBIfam" id="TIGR01537">
    <property type="entry name" value="portal_HK97"/>
    <property type="match status" value="1"/>
</dbReference>
<sequence>MRTSKGKNLPVRVSGGSVPIAPEALAELQPIIPQSYYYADYLGMELEYRYALYGEIYQRSPWVHVVIDKRANALARLPVNVWDVNGDTRELDTRSQYAQLIANPCLEIEGAPYLDPFRFWHWIQTTIDIYGEAYLAIARDGNDVPIGFMPMHPSRVAIRRNAKDGSYDYYFQAGSGINTELVHFPQRDVVPFRLYNPGKLERGMSKMEAIRQTIFAEDSSRNAVSSMWKNGARPNLILQTPNRLTDVGAKRLKIAFDQAHAGSSNVGQTLVLEDGVEAKEFQISAVDLQLVECRKMNREEIAAVYDVAPTLIGILEHATFSNITEQMRGFYRDTMAPVIEFIQSVMDTYVGSFWSRKNIMRFATDEVMRGDFEMRMEAAHKGVSVAAITPNEARELLGYNRYDDPKADKLYCNSAIQELGTPGEVIRMNTEATGVTPDGIHLDPGPQTTPVPALAQGNSSKPGKPHSIPKKPPTPIPAGGQSGGPQPRNQNPSSTRPKHFREVNAQVGRGRTPEELKAFALDLAGKYPDELEDILESVRMAIAERDKKGKTT</sequence>
<gene>
    <name evidence="2" type="ORF">DQP57_00330</name>
</gene>
<evidence type="ECO:0000256" key="1">
    <source>
        <dbReference type="SAM" id="MobiDB-lite"/>
    </source>
</evidence>
<comment type="caution">
    <text evidence="2">The sequence shown here is derived from an EMBL/GenBank/DDBJ whole genome shotgun (WGS) entry which is preliminary data.</text>
</comment>
<dbReference type="AlphaFoldDB" id="A0A329ME12"/>
<dbReference type="InterPro" id="IPR006427">
    <property type="entry name" value="Portal_HK97"/>
</dbReference>
<dbReference type="Proteomes" id="UP000250915">
    <property type="component" value="Unassembled WGS sequence"/>
</dbReference>
<dbReference type="EMBL" id="QMEV01000001">
    <property type="protein sequence ID" value="RAV17506.1"/>
    <property type="molecule type" value="Genomic_DNA"/>
</dbReference>
<evidence type="ECO:0000313" key="2">
    <source>
        <dbReference type="EMBL" id="RAV17506.1"/>
    </source>
</evidence>
<name>A0A329ME12_9MYCO</name>
<dbReference type="Pfam" id="PF04860">
    <property type="entry name" value="Phage_portal"/>
    <property type="match status" value="1"/>
</dbReference>
<feature type="compositionally biased region" description="Polar residues" evidence="1">
    <location>
        <begin position="446"/>
        <end position="461"/>
    </location>
</feature>
<dbReference type="InterPro" id="IPR006944">
    <property type="entry name" value="Phage/GTA_portal"/>
</dbReference>
<feature type="region of interest" description="Disordered" evidence="1">
    <location>
        <begin position="434"/>
        <end position="513"/>
    </location>
</feature>
<dbReference type="OrthoDB" id="9765386at2"/>
<evidence type="ECO:0000313" key="3">
    <source>
        <dbReference type="Proteomes" id="UP000250915"/>
    </source>
</evidence>
<organism evidence="2 3">
    <name type="scientific">Mycobacterium colombiense</name>
    <dbReference type="NCBI Taxonomy" id="339268"/>
    <lineage>
        <taxon>Bacteria</taxon>
        <taxon>Bacillati</taxon>
        <taxon>Actinomycetota</taxon>
        <taxon>Actinomycetes</taxon>
        <taxon>Mycobacteriales</taxon>
        <taxon>Mycobacteriaceae</taxon>
        <taxon>Mycobacterium</taxon>
        <taxon>Mycobacterium avium complex (MAC)</taxon>
    </lineage>
</organism>
<accession>A0A329ME12</accession>